<evidence type="ECO:0000256" key="2">
    <source>
        <dbReference type="SAM" id="MobiDB-lite"/>
    </source>
</evidence>
<feature type="coiled-coil region" evidence="1">
    <location>
        <begin position="242"/>
        <end position="341"/>
    </location>
</feature>
<evidence type="ECO:0000313" key="4">
    <source>
        <dbReference type="Proteomes" id="UP000078560"/>
    </source>
</evidence>
<feature type="coiled-coil region" evidence="1">
    <location>
        <begin position="430"/>
        <end position="457"/>
    </location>
</feature>
<dbReference type="EMBL" id="FLQU01000615">
    <property type="protein sequence ID" value="SBS88174.1"/>
    <property type="molecule type" value="Genomic_DNA"/>
</dbReference>
<reference evidence="4" key="1">
    <citation type="submission" date="2016-05" db="EMBL/GenBank/DDBJ databases">
        <authorList>
            <person name="Naeem Raeece"/>
        </authorList>
    </citation>
    <scope>NUCLEOTIDE SEQUENCE [LARGE SCALE GENOMIC DNA]</scope>
</reference>
<feature type="coiled-coil region" evidence="1">
    <location>
        <begin position="493"/>
        <end position="615"/>
    </location>
</feature>
<feature type="region of interest" description="Disordered" evidence="2">
    <location>
        <begin position="198"/>
        <end position="218"/>
    </location>
</feature>
<name>A0A1A8W8Z5_PLAOA</name>
<accession>A0A1A8W8Z5</accession>
<protein>
    <submittedName>
        <fullName evidence="3">Uncharacterized protein</fullName>
    </submittedName>
</protein>
<feature type="compositionally biased region" description="Basic and acidic residues" evidence="2">
    <location>
        <begin position="203"/>
        <end position="218"/>
    </location>
</feature>
<evidence type="ECO:0000313" key="3">
    <source>
        <dbReference type="EMBL" id="SBS88174.1"/>
    </source>
</evidence>
<dbReference type="AlphaFoldDB" id="A0A1A8W8Z5"/>
<keyword evidence="1" id="KW-0175">Coiled coil</keyword>
<feature type="region of interest" description="Disordered" evidence="2">
    <location>
        <begin position="365"/>
        <end position="386"/>
    </location>
</feature>
<evidence type="ECO:0000256" key="1">
    <source>
        <dbReference type="SAM" id="Coils"/>
    </source>
</evidence>
<organism evidence="3 4">
    <name type="scientific">Plasmodium ovale curtisi</name>
    <dbReference type="NCBI Taxonomy" id="864141"/>
    <lineage>
        <taxon>Eukaryota</taxon>
        <taxon>Sar</taxon>
        <taxon>Alveolata</taxon>
        <taxon>Apicomplexa</taxon>
        <taxon>Aconoidasida</taxon>
        <taxon>Haemosporida</taxon>
        <taxon>Plasmodiidae</taxon>
        <taxon>Plasmodium</taxon>
        <taxon>Plasmodium (Plasmodium)</taxon>
    </lineage>
</organism>
<proteinExistence type="predicted"/>
<dbReference type="Proteomes" id="UP000078560">
    <property type="component" value="Unassembled WGS sequence"/>
</dbReference>
<sequence>MKNPRVQQYNMKEPSFTFLPHKLIPTSKYNDVSVSTSVVDANVKRNNGAIYEYCNSKFPPTFATSMSSPTPVYSEKVIYTPSVIKSSSVVPTYNLSGGNQRKMSCLNSFPCLSGNSKASDKMNARNFHVNNKNIEKRSNNIIPYFFNGKPITTPDGFERMCNDTTVIPVTFDSPVYGGKYYIHPDSREIVTKLGRSHVGNKQVGEKDTGERQRETDGKGKLNYAEPFKKRVLKEKPLEKVGKNKVNELIREKDEEIKELEKTIKREKLQNEVEYSDLDNNKLREKLLDQKIKYEETLKHLKKVESEKRTLKSSLHVRDKVLAKLENEIGSVDDENNFLRKVRENGIKDFHGAFMYLHDREEVANKGTEGNCRSGDSEEDKGKEDVSWYKTRSTSGDIIPLSSDVLETSDMKCEKKENNCVQKTKADKKDMYSLKSTIVELEKEIHDLREDNKNVHFKYENTFQALSELRKDTLEYMESIVSRDMRIGYMESMLQKCERDLTKVREQFKKEQIKYREKIDKFQSEMTILEKQSSHLQSMIHEKDSQIVLLKSEIVRNEILVKQYEERNKELQNELKLMCNNLENVIDASNKKDLFMNELEKQIRENEVHRQNAYLKEVAKNRKIHANMKFKEILYDKSAKHQVDELHNLKKELYLNKIQMQKAKDAFEVLKNVPKTDSITVFKGDVSAEYDKSTVHNSYEYKNEKSLANTTFEAKVSTDAGTACKPKNLLAKKKKREVKVNAQAAA</sequence>
<gene>
    <name evidence="3" type="ORF">POVCU2_0046830</name>
</gene>